<evidence type="ECO:0000313" key="1">
    <source>
        <dbReference type="EMBL" id="TMS35375.1"/>
    </source>
</evidence>
<dbReference type="EMBL" id="AZBU02000001">
    <property type="protein sequence ID" value="TMS35375.1"/>
    <property type="molecule type" value="Genomic_DNA"/>
</dbReference>
<dbReference type="AlphaFoldDB" id="A0A4U8US43"/>
<gene>
    <name evidence="1" type="ORF">L596_002790</name>
</gene>
<name>A0A4U8US43_STECR</name>
<dbReference type="Proteomes" id="UP000298663">
    <property type="component" value="Chromosome X"/>
</dbReference>
<proteinExistence type="predicted"/>
<sequence>MNFELSSSKQIGIGLTLFGVTFFGLGTSFSSTQHYSPSEIGRWCSSSSGTKSKARCCFSVEFSWFCWDGLSSASSLKSGDSSCYSVDFCPWP</sequence>
<reference evidence="1 2" key="1">
    <citation type="journal article" date="2015" name="Genome Biol.">
        <title>Comparative genomics of Steinernema reveals deeply conserved gene regulatory networks.</title>
        <authorList>
            <person name="Dillman A.R."/>
            <person name="Macchietto M."/>
            <person name="Porter C.F."/>
            <person name="Rogers A."/>
            <person name="Williams B."/>
            <person name="Antoshechkin I."/>
            <person name="Lee M.M."/>
            <person name="Goodwin Z."/>
            <person name="Lu X."/>
            <person name="Lewis E.E."/>
            <person name="Goodrich-Blair H."/>
            <person name="Stock S.P."/>
            <person name="Adams B.J."/>
            <person name="Sternberg P.W."/>
            <person name="Mortazavi A."/>
        </authorList>
    </citation>
    <scope>NUCLEOTIDE SEQUENCE [LARGE SCALE GENOMIC DNA]</scope>
    <source>
        <strain evidence="1 2">ALL</strain>
    </source>
</reference>
<organism evidence="1 2">
    <name type="scientific">Steinernema carpocapsae</name>
    <name type="common">Entomopathogenic nematode</name>
    <dbReference type="NCBI Taxonomy" id="34508"/>
    <lineage>
        <taxon>Eukaryota</taxon>
        <taxon>Metazoa</taxon>
        <taxon>Ecdysozoa</taxon>
        <taxon>Nematoda</taxon>
        <taxon>Chromadorea</taxon>
        <taxon>Rhabditida</taxon>
        <taxon>Tylenchina</taxon>
        <taxon>Panagrolaimomorpha</taxon>
        <taxon>Strongyloidoidea</taxon>
        <taxon>Steinernematidae</taxon>
        <taxon>Steinernema</taxon>
    </lineage>
</organism>
<reference evidence="1 2" key="2">
    <citation type="journal article" date="2019" name="G3 (Bethesda)">
        <title>Hybrid Assembly of the Genome of the Entomopathogenic Nematode Steinernema carpocapsae Identifies the X-Chromosome.</title>
        <authorList>
            <person name="Serra L."/>
            <person name="Macchietto M."/>
            <person name="Macias-Munoz A."/>
            <person name="McGill C.J."/>
            <person name="Rodriguez I.M."/>
            <person name="Rodriguez B."/>
            <person name="Murad R."/>
            <person name="Mortazavi A."/>
        </authorList>
    </citation>
    <scope>NUCLEOTIDE SEQUENCE [LARGE SCALE GENOMIC DNA]</scope>
    <source>
        <strain evidence="1 2">ALL</strain>
    </source>
</reference>
<evidence type="ECO:0000313" key="2">
    <source>
        <dbReference type="Proteomes" id="UP000298663"/>
    </source>
</evidence>
<dbReference type="OrthoDB" id="204784at2759"/>
<protein>
    <submittedName>
        <fullName evidence="1">Uncharacterized protein</fullName>
    </submittedName>
</protein>
<accession>A0A4U8US43</accession>
<dbReference type="EMBL" id="CM016762">
    <property type="protein sequence ID" value="TMS35375.1"/>
    <property type="molecule type" value="Genomic_DNA"/>
</dbReference>
<comment type="caution">
    <text evidence="1">The sequence shown here is derived from an EMBL/GenBank/DDBJ whole genome shotgun (WGS) entry which is preliminary data.</text>
</comment>
<keyword evidence="2" id="KW-1185">Reference proteome</keyword>